<feature type="domain" description="ELM2" evidence="13">
    <location>
        <begin position="139"/>
        <end position="227"/>
    </location>
</feature>
<sequence>MSENGEDENNPLLLNGNLEEDVLDVAEDDENEVVEVDQEQEEDDILEEDIGEEEAVEVDLGEEVEAEEEAEGEEEEEIEHDNEIETVTDEEGEEAPEPVAPRRSNRQPKRKKRSSSDSGNDEPEDTKSKVSCPLSHMREYIKIGNDYQANVDLVVAEISEVGERDESVNPRDELIWTLPEPMVDKSLQNYINECLGRFRMPIDRALYILYHCDYNFEDAMFQVSKRKQLRDVWNDDEKLLFTNAYFCYGKDFLRIRRAAFPHRSHASIIQHYYDTKKHTTYKVCDEVKLEDNDETDDDVDDAIDELFHGTCENCGERSATLQFTPATNRRECKTCIIYLRLNREPRPANLRNITEELKRTCVECPKKMKKLLTRYNELTLPATGDPLTRLKIPKNEDPSEPIDEDEIMVIDECLIKKPAPPMEPDTIKTANDDPIDLNTCRMTRHFEDKEAQEIISKLSSRYNLAVPCVWREDRTVCMEDIEILNEESRKLMFATTLMFGKINKAEVNNWRNEMNSVRYRMDRLTQDTDLAPSAVGKKKTTTYSWTETEHKDTIKCFYWYGDDFETIAEIIGSKTADQIKSFYADLGETAIGEITEHRDKLRERLDGEPDALPRQLQGLAPEKLEEEEKFDIMNHIDL</sequence>
<dbReference type="EMBL" id="CANHGI010000005">
    <property type="protein sequence ID" value="CAI5451608.1"/>
    <property type="molecule type" value="Genomic_DNA"/>
</dbReference>
<keyword evidence="8" id="KW-0804">Transcription</keyword>
<evidence type="ECO:0000256" key="4">
    <source>
        <dbReference type="ARBA" id="ARBA00022771"/>
    </source>
</evidence>
<keyword evidence="7" id="KW-0238">DNA-binding</keyword>
<keyword evidence="2" id="KW-0678">Repressor</keyword>
<gene>
    <name evidence="15" type="ORF">CAMP_LOCUS14245</name>
</gene>
<dbReference type="PROSITE" id="PS50114">
    <property type="entry name" value="GATA_ZN_FINGER_2"/>
    <property type="match status" value="1"/>
</dbReference>
<dbReference type="GO" id="GO:0008270">
    <property type="term" value="F:zinc ion binding"/>
    <property type="evidence" value="ECO:0007669"/>
    <property type="project" value="UniProtKB-KW"/>
</dbReference>
<name>A0A9P1IT26_9PELO</name>
<dbReference type="InterPro" id="IPR000949">
    <property type="entry name" value="ELM2_dom"/>
</dbReference>
<evidence type="ECO:0000256" key="2">
    <source>
        <dbReference type="ARBA" id="ARBA00022491"/>
    </source>
</evidence>
<evidence type="ECO:0000259" key="14">
    <source>
        <dbReference type="PROSITE" id="PS51293"/>
    </source>
</evidence>
<dbReference type="PANTHER" id="PTHR16089">
    <property type="entry name" value="REST COREPRESSOR COREST PROTEIN-RELATED"/>
    <property type="match status" value="1"/>
</dbReference>
<evidence type="ECO:0000256" key="10">
    <source>
        <dbReference type="PROSITE-ProRule" id="PRU00094"/>
    </source>
</evidence>
<evidence type="ECO:0000313" key="16">
    <source>
        <dbReference type="Proteomes" id="UP001152747"/>
    </source>
</evidence>
<dbReference type="GO" id="GO:0000118">
    <property type="term" value="C:histone deacetylase complex"/>
    <property type="evidence" value="ECO:0007669"/>
    <property type="project" value="TreeGrafter"/>
</dbReference>
<evidence type="ECO:0000256" key="7">
    <source>
        <dbReference type="ARBA" id="ARBA00023125"/>
    </source>
</evidence>
<keyword evidence="3" id="KW-0479">Metal-binding</keyword>
<keyword evidence="5" id="KW-0862">Zinc</keyword>
<dbReference type="GO" id="GO:0005667">
    <property type="term" value="C:transcription regulator complex"/>
    <property type="evidence" value="ECO:0007669"/>
    <property type="project" value="TreeGrafter"/>
</dbReference>
<dbReference type="SMART" id="SM00717">
    <property type="entry name" value="SANT"/>
    <property type="match status" value="2"/>
</dbReference>
<evidence type="ECO:0000256" key="6">
    <source>
        <dbReference type="ARBA" id="ARBA00023015"/>
    </source>
</evidence>
<evidence type="ECO:0000256" key="8">
    <source>
        <dbReference type="ARBA" id="ARBA00023163"/>
    </source>
</evidence>
<dbReference type="Gene3D" id="1.10.10.60">
    <property type="entry name" value="Homeodomain-like"/>
    <property type="match status" value="1"/>
</dbReference>
<dbReference type="Proteomes" id="UP001152747">
    <property type="component" value="Unassembled WGS sequence"/>
</dbReference>
<keyword evidence="6" id="KW-0805">Transcription regulation</keyword>
<feature type="compositionally biased region" description="Acidic residues" evidence="11">
    <location>
        <begin position="32"/>
        <end position="96"/>
    </location>
</feature>
<evidence type="ECO:0000313" key="15">
    <source>
        <dbReference type="EMBL" id="CAI5451608.1"/>
    </source>
</evidence>
<evidence type="ECO:0000256" key="5">
    <source>
        <dbReference type="ARBA" id="ARBA00022833"/>
    </source>
</evidence>
<dbReference type="PROSITE" id="PS51156">
    <property type="entry name" value="ELM2"/>
    <property type="match status" value="1"/>
</dbReference>
<dbReference type="SUPFAM" id="SSF46689">
    <property type="entry name" value="Homeodomain-like"/>
    <property type="match status" value="2"/>
</dbReference>
<keyword evidence="4 10" id="KW-0863">Zinc-finger</keyword>
<proteinExistence type="predicted"/>
<evidence type="ECO:0000256" key="9">
    <source>
        <dbReference type="ARBA" id="ARBA00023242"/>
    </source>
</evidence>
<feature type="domain" description="SANT" evidence="14">
    <location>
        <begin position="228"/>
        <end position="280"/>
    </location>
</feature>
<organism evidence="15 16">
    <name type="scientific">Caenorhabditis angaria</name>
    <dbReference type="NCBI Taxonomy" id="860376"/>
    <lineage>
        <taxon>Eukaryota</taxon>
        <taxon>Metazoa</taxon>
        <taxon>Ecdysozoa</taxon>
        <taxon>Nematoda</taxon>
        <taxon>Chromadorea</taxon>
        <taxon>Rhabditida</taxon>
        <taxon>Rhabditina</taxon>
        <taxon>Rhabditomorpha</taxon>
        <taxon>Rhabditoidea</taxon>
        <taxon>Rhabditidae</taxon>
        <taxon>Peloderinae</taxon>
        <taxon>Caenorhabditis</taxon>
    </lineage>
</organism>
<evidence type="ECO:0000256" key="1">
    <source>
        <dbReference type="ARBA" id="ARBA00004123"/>
    </source>
</evidence>
<evidence type="ECO:0000259" key="12">
    <source>
        <dbReference type="PROSITE" id="PS50114"/>
    </source>
</evidence>
<dbReference type="InterPro" id="IPR001005">
    <property type="entry name" value="SANT/Myb"/>
</dbReference>
<dbReference type="PANTHER" id="PTHR16089:SF28">
    <property type="entry name" value="REST COREPRESSOR"/>
    <property type="match status" value="1"/>
</dbReference>
<evidence type="ECO:0000256" key="3">
    <source>
        <dbReference type="ARBA" id="ARBA00022723"/>
    </source>
</evidence>
<protein>
    <recommendedName>
        <fullName evidence="17">ELM2 domain-containing protein</fullName>
    </recommendedName>
</protein>
<evidence type="ECO:0000259" key="13">
    <source>
        <dbReference type="PROSITE" id="PS51156"/>
    </source>
</evidence>
<reference evidence="15" key="1">
    <citation type="submission" date="2022-11" db="EMBL/GenBank/DDBJ databases">
        <authorList>
            <person name="Kikuchi T."/>
        </authorList>
    </citation>
    <scope>NUCLEOTIDE SEQUENCE</scope>
    <source>
        <strain evidence="15">PS1010</strain>
    </source>
</reference>
<keyword evidence="9" id="KW-0539">Nucleus</keyword>
<keyword evidence="16" id="KW-1185">Reference proteome</keyword>
<comment type="caution">
    <text evidence="15">The sequence shown here is derived from an EMBL/GenBank/DDBJ whole genome shotgun (WGS) entry which is preliminary data.</text>
</comment>
<dbReference type="InterPro" id="IPR009057">
    <property type="entry name" value="Homeodomain-like_sf"/>
</dbReference>
<dbReference type="InterPro" id="IPR051066">
    <property type="entry name" value="Trans_reg/Corepressor"/>
</dbReference>
<dbReference type="GO" id="GO:0043565">
    <property type="term" value="F:sequence-specific DNA binding"/>
    <property type="evidence" value="ECO:0007669"/>
    <property type="project" value="InterPro"/>
</dbReference>
<dbReference type="GO" id="GO:0006357">
    <property type="term" value="P:regulation of transcription by RNA polymerase II"/>
    <property type="evidence" value="ECO:0007669"/>
    <property type="project" value="TreeGrafter"/>
</dbReference>
<evidence type="ECO:0008006" key="17">
    <source>
        <dbReference type="Google" id="ProtNLM"/>
    </source>
</evidence>
<dbReference type="OrthoDB" id="10064338at2759"/>
<accession>A0A9P1IT26</accession>
<dbReference type="Gene3D" id="1.20.58.1880">
    <property type="match status" value="1"/>
</dbReference>
<evidence type="ECO:0000256" key="11">
    <source>
        <dbReference type="SAM" id="MobiDB-lite"/>
    </source>
</evidence>
<dbReference type="AlphaFoldDB" id="A0A9P1IT26"/>
<dbReference type="SMART" id="SM01189">
    <property type="entry name" value="ELM2"/>
    <property type="match status" value="1"/>
</dbReference>
<dbReference type="InterPro" id="IPR000679">
    <property type="entry name" value="Znf_GATA"/>
</dbReference>
<feature type="compositionally biased region" description="Basic residues" evidence="11">
    <location>
        <begin position="103"/>
        <end position="113"/>
    </location>
</feature>
<dbReference type="PROSITE" id="PS51293">
    <property type="entry name" value="SANT"/>
    <property type="match status" value="1"/>
</dbReference>
<dbReference type="FunFam" id="1.10.10.60:FF:000012">
    <property type="entry name" value="Metastasis-associated 1 family, member 3"/>
    <property type="match status" value="1"/>
</dbReference>
<dbReference type="InterPro" id="IPR017884">
    <property type="entry name" value="SANT_dom"/>
</dbReference>
<feature type="region of interest" description="Disordered" evidence="11">
    <location>
        <begin position="32"/>
        <end position="131"/>
    </location>
</feature>
<dbReference type="GO" id="GO:0003714">
    <property type="term" value="F:transcription corepressor activity"/>
    <property type="evidence" value="ECO:0007669"/>
    <property type="project" value="TreeGrafter"/>
</dbReference>
<comment type="subcellular location">
    <subcellularLocation>
        <location evidence="1">Nucleus</location>
    </subcellularLocation>
</comment>
<feature type="domain" description="GATA-type" evidence="12">
    <location>
        <begin position="311"/>
        <end position="359"/>
    </location>
</feature>